<dbReference type="CDD" id="cd00684">
    <property type="entry name" value="Terpene_cyclase_plant_C1"/>
    <property type="match status" value="1"/>
</dbReference>
<dbReference type="Gene3D" id="1.50.10.130">
    <property type="entry name" value="Terpene synthase, N-terminal domain"/>
    <property type="match status" value="1"/>
</dbReference>
<dbReference type="GO" id="GO:0016102">
    <property type="term" value="P:diterpenoid biosynthetic process"/>
    <property type="evidence" value="ECO:0007669"/>
    <property type="project" value="InterPro"/>
</dbReference>
<evidence type="ECO:0000256" key="3">
    <source>
        <dbReference type="ARBA" id="ARBA00022842"/>
    </source>
</evidence>
<sequence length="594" mass="70005">MLMALLNVAFLPSKFVRMILPPETKSSFLSIRSFNVSSPTQCKASIKNSNHSQPIILRRSANFKPSIWSYDYIQSLNSEYKEEKYTEQSKVLREEVRVMLSNVENQLDQLELIDLLQRLGVAYHFNEEIMNILDNIYSMDTCKRKKNLHATALEFRLLRQHGYNTSADVFVSFINETSNFKNCQSNDVEGILSLYEASFHSFKDETILDEARDLTFKFLKEYLTKKEYNHLSLLISHALELPLHWRIPRWEAQWFINVYERRQNMSLAIFQLAMLDFNILQTIYQEELKYTSRWWKRTGFAEKLNFVRDRLVENFIWTVGTNFKPEFGTFRRVCTKVNSLITTIDDIYDVYGTLEELELFTQAIDRWDPKTNDSLPEYLKVCFLTLYNFVNGLAYETLKEKGYYITPYLRKAWADICKSYLIEAKWYYQRHTPSLEEYMENGWISISAPVILTHAYFLIPHSFNKEDLVYLKDNYFDIIRLSAIILRLANDLGTYKRENETGDIPKSIQCYMNETGSSEAAAREYVKSLMYTTWKKINEEAYNNSSLSRSFIDTAVNLARMALCMYQHGDGHTIQDPEIKNRIISLIFQPIHDE</sequence>
<keyword evidence="8" id="KW-1185">Reference proteome</keyword>
<evidence type="ECO:0000259" key="6">
    <source>
        <dbReference type="Pfam" id="PF03936"/>
    </source>
</evidence>
<keyword evidence="2" id="KW-0479">Metal-binding</keyword>
<dbReference type="SUPFAM" id="SSF48239">
    <property type="entry name" value="Terpenoid cyclases/Protein prenyltransferases"/>
    <property type="match status" value="1"/>
</dbReference>
<comment type="caution">
    <text evidence="7">The sequence shown here is derived from an EMBL/GenBank/DDBJ whole genome shotgun (WGS) entry which is preliminary data.</text>
</comment>
<dbReference type="Pfam" id="PF03936">
    <property type="entry name" value="Terpene_synth_C"/>
    <property type="match status" value="1"/>
</dbReference>
<dbReference type="SUPFAM" id="SSF48576">
    <property type="entry name" value="Terpenoid synthases"/>
    <property type="match status" value="1"/>
</dbReference>
<dbReference type="InterPro" id="IPR008949">
    <property type="entry name" value="Isoprenoid_synthase_dom_sf"/>
</dbReference>
<dbReference type="InterPro" id="IPR008930">
    <property type="entry name" value="Terpenoid_cyclase/PrenylTrfase"/>
</dbReference>
<accession>A0AAN9HSJ6</accession>
<name>A0AAN9HSJ6_CROPI</name>
<dbReference type="Pfam" id="PF01397">
    <property type="entry name" value="Terpene_synth"/>
    <property type="match status" value="1"/>
</dbReference>
<feature type="domain" description="Terpene synthase N-terminal" evidence="5">
    <location>
        <begin position="67"/>
        <end position="239"/>
    </location>
</feature>
<comment type="cofactor">
    <cofactor evidence="1">
        <name>Mg(2+)</name>
        <dbReference type="ChEBI" id="CHEBI:18420"/>
    </cofactor>
</comment>
<dbReference type="GO" id="GO:0000287">
    <property type="term" value="F:magnesium ion binding"/>
    <property type="evidence" value="ECO:0007669"/>
    <property type="project" value="InterPro"/>
</dbReference>
<evidence type="ECO:0000256" key="2">
    <source>
        <dbReference type="ARBA" id="ARBA00022723"/>
    </source>
</evidence>
<evidence type="ECO:0000313" key="7">
    <source>
        <dbReference type="EMBL" id="KAK7243798.1"/>
    </source>
</evidence>
<dbReference type="SFLD" id="SFLDS00005">
    <property type="entry name" value="Isoprenoid_Synthase_Type_I"/>
    <property type="match status" value="1"/>
</dbReference>
<reference evidence="7 8" key="1">
    <citation type="submission" date="2024-01" db="EMBL/GenBank/DDBJ databases">
        <title>The genomes of 5 underutilized Papilionoideae crops provide insights into root nodulation and disease resistanc.</title>
        <authorList>
            <person name="Yuan L."/>
        </authorList>
    </citation>
    <scope>NUCLEOTIDE SEQUENCE [LARGE SCALE GENOMIC DNA]</scope>
    <source>
        <strain evidence="7">ZHUSHIDOU_FW_LH</strain>
        <tissue evidence="7">Leaf</tissue>
    </source>
</reference>
<dbReference type="PANTHER" id="PTHR31225">
    <property type="entry name" value="OS04G0344100 PROTEIN-RELATED"/>
    <property type="match status" value="1"/>
</dbReference>
<dbReference type="SFLD" id="SFLDG01019">
    <property type="entry name" value="Terpene_Cyclase_Like_1_C_Termi"/>
    <property type="match status" value="1"/>
</dbReference>
<protein>
    <submittedName>
        <fullName evidence="7">Uncharacterized protein</fullName>
    </submittedName>
</protein>
<organism evidence="7 8">
    <name type="scientific">Crotalaria pallida</name>
    <name type="common">Smooth rattlebox</name>
    <name type="synonym">Crotalaria striata</name>
    <dbReference type="NCBI Taxonomy" id="3830"/>
    <lineage>
        <taxon>Eukaryota</taxon>
        <taxon>Viridiplantae</taxon>
        <taxon>Streptophyta</taxon>
        <taxon>Embryophyta</taxon>
        <taxon>Tracheophyta</taxon>
        <taxon>Spermatophyta</taxon>
        <taxon>Magnoliopsida</taxon>
        <taxon>eudicotyledons</taxon>
        <taxon>Gunneridae</taxon>
        <taxon>Pentapetalae</taxon>
        <taxon>rosids</taxon>
        <taxon>fabids</taxon>
        <taxon>Fabales</taxon>
        <taxon>Fabaceae</taxon>
        <taxon>Papilionoideae</taxon>
        <taxon>50 kb inversion clade</taxon>
        <taxon>genistoids sensu lato</taxon>
        <taxon>core genistoids</taxon>
        <taxon>Crotalarieae</taxon>
        <taxon>Crotalaria</taxon>
    </lineage>
</organism>
<dbReference type="EMBL" id="JAYWIO010000008">
    <property type="protein sequence ID" value="KAK7243798.1"/>
    <property type="molecule type" value="Genomic_DNA"/>
</dbReference>
<dbReference type="InterPro" id="IPR001906">
    <property type="entry name" value="Terpene_synth_N"/>
</dbReference>
<dbReference type="InterPro" id="IPR005630">
    <property type="entry name" value="Terpene_synthase_metal-bd"/>
</dbReference>
<dbReference type="AlphaFoldDB" id="A0AAN9HSJ6"/>
<dbReference type="Proteomes" id="UP001372338">
    <property type="component" value="Unassembled WGS sequence"/>
</dbReference>
<gene>
    <name evidence="7" type="ORF">RIF29_38610</name>
</gene>
<dbReference type="PANTHER" id="PTHR31225:SF244">
    <property type="entry name" value="1,8-CINEOLE SYNTHASE 1, CHLOROPLASTIC-RELATED"/>
    <property type="match status" value="1"/>
</dbReference>
<dbReference type="InterPro" id="IPR050148">
    <property type="entry name" value="Terpene_synthase-like"/>
</dbReference>
<dbReference type="GO" id="GO:0009611">
    <property type="term" value="P:response to wounding"/>
    <property type="evidence" value="ECO:0007669"/>
    <property type="project" value="UniProtKB-ARBA"/>
</dbReference>
<dbReference type="InterPro" id="IPR034741">
    <property type="entry name" value="Terpene_cyclase-like_1_C"/>
</dbReference>
<keyword evidence="4" id="KW-0456">Lyase</keyword>
<dbReference type="GO" id="GO:0080027">
    <property type="term" value="P:response to herbivore"/>
    <property type="evidence" value="ECO:0007669"/>
    <property type="project" value="UniProtKB-ARBA"/>
</dbReference>
<evidence type="ECO:0000313" key="8">
    <source>
        <dbReference type="Proteomes" id="UP001372338"/>
    </source>
</evidence>
<evidence type="ECO:0000256" key="1">
    <source>
        <dbReference type="ARBA" id="ARBA00001946"/>
    </source>
</evidence>
<evidence type="ECO:0000259" key="5">
    <source>
        <dbReference type="Pfam" id="PF01397"/>
    </source>
</evidence>
<feature type="domain" description="Terpene synthase metal-binding" evidence="6">
    <location>
        <begin position="297"/>
        <end position="536"/>
    </location>
</feature>
<evidence type="ECO:0000256" key="4">
    <source>
        <dbReference type="ARBA" id="ARBA00023239"/>
    </source>
</evidence>
<dbReference type="InterPro" id="IPR044814">
    <property type="entry name" value="Terpene_cyclase_plant_C1"/>
</dbReference>
<proteinExistence type="predicted"/>
<dbReference type="Gene3D" id="1.10.600.10">
    <property type="entry name" value="Farnesyl Diphosphate Synthase"/>
    <property type="match status" value="1"/>
</dbReference>
<dbReference type="GO" id="GO:0010333">
    <property type="term" value="F:terpene synthase activity"/>
    <property type="evidence" value="ECO:0007669"/>
    <property type="project" value="InterPro"/>
</dbReference>
<dbReference type="InterPro" id="IPR036965">
    <property type="entry name" value="Terpene_synth_N_sf"/>
</dbReference>
<dbReference type="FunFam" id="1.10.600.10:FF:000007">
    <property type="entry name" value="Isoprene synthase, chloroplastic"/>
    <property type="match status" value="1"/>
</dbReference>
<keyword evidence="3" id="KW-0460">Magnesium</keyword>
<dbReference type="FunFam" id="1.50.10.130:FF:000001">
    <property type="entry name" value="Isoprene synthase, chloroplastic"/>
    <property type="match status" value="1"/>
</dbReference>